<reference evidence="3" key="2">
    <citation type="submission" date="2021-08" db="EMBL/GenBank/DDBJ databases">
        <authorList>
            <person name="Dalcin Martins P."/>
        </authorList>
    </citation>
    <scope>NUCLEOTIDE SEQUENCE</scope>
    <source>
        <strain evidence="3">MAG_39</strain>
    </source>
</reference>
<protein>
    <submittedName>
        <fullName evidence="3">Helix-turn-helix domain-containing protein</fullName>
    </submittedName>
</protein>
<gene>
    <name evidence="3" type="ORF">K8I29_16475</name>
</gene>
<dbReference type="Pfam" id="PF01381">
    <property type="entry name" value="HTH_3"/>
    <property type="match status" value="1"/>
</dbReference>
<sequence length="131" mass="15130">MDTRTIVGENIKKFRLHYLLTQKDLARLSGLSQGYLNQLESGKRKYTQKSLEIISRTLGIPIIEFFRESGRALPQGEKKSGHFGREYTLRKEFLDLLAELPLPIVEHYLALLKMEKSLLDKEDALPEGNKR</sequence>
<dbReference type="CDD" id="cd00093">
    <property type="entry name" value="HTH_XRE"/>
    <property type="match status" value="1"/>
</dbReference>
<organism evidence="3 4">
    <name type="scientific">Candidatus Nitrobium versatile</name>
    <dbReference type="NCBI Taxonomy" id="2884831"/>
    <lineage>
        <taxon>Bacteria</taxon>
        <taxon>Pseudomonadati</taxon>
        <taxon>Nitrospirota</taxon>
        <taxon>Nitrospiria</taxon>
        <taxon>Nitrospirales</taxon>
        <taxon>Nitrospiraceae</taxon>
        <taxon>Candidatus Nitrobium</taxon>
    </lineage>
</organism>
<dbReference type="GO" id="GO:0003677">
    <property type="term" value="F:DNA binding"/>
    <property type="evidence" value="ECO:0007669"/>
    <property type="project" value="UniProtKB-KW"/>
</dbReference>
<dbReference type="GO" id="GO:0005829">
    <property type="term" value="C:cytosol"/>
    <property type="evidence" value="ECO:0007669"/>
    <property type="project" value="TreeGrafter"/>
</dbReference>
<reference evidence="3" key="1">
    <citation type="journal article" date="2021" name="bioRxiv">
        <title>Unraveling nitrogen, sulfur and carbon metabolic pathways and microbial community transcriptional responses to substrate deprivation and toxicity stresses in a bioreactor mimicking anoxic brackish coastal sediment conditions.</title>
        <authorList>
            <person name="Martins P.D."/>
            <person name="Echeveste M.J."/>
            <person name="Arshad A."/>
            <person name="Kurth J."/>
            <person name="Ouboter H."/>
            <person name="Jetten M.S.M."/>
            <person name="Welte C.U."/>
        </authorList>
    </citation>
    <scope>NUCLEOTIDE SEQUENCE</scope>
    <source>
        <strain evidence="3">MAG_39</strain>
    </source>
</reference>
<dbReference type="PANTHER" id="PTHR46797:SF1">
    <property type="entry name" value="METHYLPHOSPHONATE SYNTHASE"/>
    <property type="match status" value="1"/>
</dbReference>
<dbReference type="PANTHER" id="PTHR46797">
    <property type="entry name" value="HTH-TYPE TRANSCRIPTIONAL REGULATOR"/>
    <property type="match status" value="1"/>
</dbReference>
<keyword evidence="1" id="KW-0238">DNA-binding</keyword>
<dbReference type="InterPro" id="IPR050807">
    <property type="entry name" value="TransReg_Diox_bact_type"/>
</dbReference>
<evidence type="ECO:0000313" key="3">
    <source>
        <dbReference type="EMBL" id="MBZ0157792.1"/>
    </source>
</evidence>
<dbReference type="Proteomes" id="UP000705867">
    <property type="component" value="Unassembled WGS sequence"/>
</dbReference>
<dbReference type="EMBL" id="JAIOIV010000127">
    <property type="protein sequence ID" value="MBZ0157792.1"/>
    <property type="molecule type" value="Genomic_DNA"/>
</dbReference>
<dbReference type="SUPFAM" id="SSF47413">
    <property type="entry name" value="lambda repressor-like DNA-binding domains"/>
    <property type="match status" value="1"/>
</dbReference>
<feature type="domain" description="HTH cro/C1-type" evidence="2">
    <location>
        <begin position="11"/>
        <end position="65"/>
    </location>
</feature>
<name>A0A953M2K4_9BACT</name>
<accession>A0A953M2K4</accession>
<evidence type="ECO:0000313" key="4">
    <source>
        <dbReference type="Proteomes" id="UP000705867"/>
    </source>
</evidence>
<dbReference type="SMART" id="SM00530">
    <property type="entry name" value="HTH_XRE"/>
    <property type="match status" value="1"/>
</dbReference>
<dbReference type="PROSITE" id="PS50943">
    <property type="entry name" value="HTH_CROC1"/>
    <property type="match status" value="1"/>
</dbReference>
<dbReference type="InterPro" id="IPR001387">
    <property type="entry name" value="Cro/C1-type_HTH"/>
</dbReference>
<dbReference type="Gene3D" id="1.10.260.40">
    <property type="entry name" value="lambda repressor-like DNA-binding domains"/>
    <property type="match status" value="1"/>
</dbReference>
<dbReference type="GO" id="GO:0003700">
    <property type="term" value="F:DNA-binding transcription factor activity"/>
    <property type="evidence" value="ECO:0007669"/>
    <property type="project" value="TreeGrafter"/>
</dbReference>
<proteinExistence type="predicted"/>
<comment type="caution">
    <text evidence="3">The sequence shown here is derived from an EMBL/GenBank/DDBJ whole genome shotgun (WGS) entry which is preliminary data.</text>
</comment>
<evidence type="ECO:0000259" key="2">
    <source>
        <dbReference type="PROSITE" id="PS50943"/>
    </source>
</evidence>
<evidence type="ECO:0000256" key="1">
    <source>
        <dbReference type="ARBA" id="ARBA00023125"/>
    </source>
</evidence>
<dbReference type="InterPro" id="IPR010982">
    <property type="entry name" value="Lambda_DNA-bd_dom_sf"/>
</dbReference>
<dbReference type="AlphaFoldDB" id="A0A953M2K4"/>